<sequence>MKNLKIELESKVNPYKDDPSELLELWGKFAIHYENETLLNLEWDVASFIEWFAEKKEYLKVEIFPFSFTNSIAESRKLLFDKIDDFSNLQEQFAYEDQLTDYFMNHHFHLRGTTTPDFYIGLSPNGCGEISYYDNEKYYVYSFDMDRFLEETDKEIKQFLSTMTVNNENKEYFQETLAEYYSYMKSNN</sequence>
<proteinExistence type="predicted"/>
<dbReference type="EMBL" id="MIJY01000034">
    <property type="protein sequence ID" value="OEG12314.1"/>
    <property type="molecule type" value="Genomic_DNA"/>
</dbReference>
<dbReference type="OrthoDB" id="1495813at2"/>
<evidence type="ECO:0008006" key="3">
    <source>
        <dbReference type="Google" id="ProtNLM"/>
    </source>
</evidence>
<name>A0A1E5GHX5_9ENTE</name>
<accession>A0A1E5GHX5</accession>
<reference evidence="2" key="1">
    <citation type="submission" date="2016-09" db="EMBL/GenBank/DDBJ databases">
        <authorList>
            <person name="Gulvik C.A."/>
        </authorList>
    </citation>
    <scope>NUCLEOTIDE SEQUENCE [LARGE SCALE GENOMIC DNA]</scope>
    <source>
        <strain evidence="2">LMG 8895</strain>
    </source>
</reference>
<dbReference type="Proteomes" id="UP000095094">
    <property type="component" value="Unassembled WGS sequence"/>
</dbReference>
<gene>
    <name evidence="1" type="ORF">BCR25_07165</name>
</gene>
<comment type="caution">
    <text evidence="1">The sequence shown here is derived from an EMBL/GenBank/DDBJ whole genome shotgun (WGS) entry which is preliminary data.</text>
</comment>
<evidence type="ECO:0000313" key="2">
    <source>
        <dbReference type="Proteomes" id="UP000095094"/>
    </source>
</evidence>
<evidence type="ECO:0000313" key="1">
    <source>
        <dbReference type="EMBL" id="OEG12314.1"/>
    </source>
</evidence>
<keyword evidence="2" id="KW-1185">Reference proteome</keyword>
<organism evidence="1 2">
    <name type="scientific">Enterococcus termitis</name>
    <dbReference type="NCBI Taxonomy" id="332950"/>
    <lineage>
        <taxon>Bacteria</taxon>
        <taxon>Bacillati</taxon>
        <taxon>Bacillota</taxon>
        <taxon>Bacilli</taxon>
        <taxon>Lactobacillales</taxon>
        <taxon>Enterococcaceae</taxon>
        <taxon>Enterococcus</taxon>
    </lineage>
</organism>
<dbReference type="RefSeq" id="WP_069664019.1">
    <property type="nucleotide sequence ID" value="NZ_JBHUJJ010000001.1"/>
</dbReference>
<dbReference type="AlphaFoldDB" id="A0A1E5GHX5"/>
<protein>
    <recommendedName>
        <fullName evidence="3">SMI1/KNR4 family protein</fullName>
    </recommendedName>
</protein>